<evidence type="ECO:0000259" key="4">
    <source>
        <dbReference type="Pfam" id="PF01048"/>
    </source>
</evidence>
<dbReference type="RefSeq" id="WP_154237581.1">
    <property type="nucleotide sequence ID" value="NZ_CALJPI010000060.1"/>
</dbReference>
<dbReference type="Pfam" id="PF01048">
    <property type="entry name" value="PNP_UDP_1"/>
    <property type="match status" value="1"/>
</dbReference>
<dbReference type="GO" id="GO:0004850">
    <property type="term" value="F:uridine phosphorylase activity"/>
    <property type="evidence" value="ECO:0007669"/>
    <property type="project" value="UniProtKB-EC"/>
</dbReference>
<evidence type="ECO:0000313" key="5">
    <source>
        <dbReference type="EMBL" id="MSA87920.1"/>
    </source>
</evidence>
<dbReference type="Proteomes" id="UP000480929">
    <property type="component" value="Unassembled WGS sequence"/>
</dbReference>
<feature type="domain" description="Nucleoside phosphorylase" evidence="4">
    <location>
        <begin position="76"/>
        <end position="256"/>
    </location>
</feature>
<dbReference type="InterPro" id="IPR035994">
    <property type="entry name" value="Nucleoside_phosphorylase_sf"/>
</dbReference>
<protein>
    <recommendedName>
        <fullName evidence="2">Uridine phosphorylase</fullName>
        <ecNumber evidence="1">2.4.2.3</ecNumber>
    </recommendedName>
</protein>
<evidence type="ECO:0000256" key="1">
    <source>
        <dbReference type="ARBA" id="ARBA00011888"/>
    </source>
</evidence>
<reference evidence="7 8" key="1">
    <citation type="journal article" date="2019" name="Nat. Med.">
        <title>A library of human gut bacterial isolates paired with longitudinal multiomics data enables mechanistic microbiome research.</title>
        <authorList>
            <person name="Poyet M."/>
            <person name="Groussin M."/>
            <person name="Gibbons S.M."/>
            <person name="Avila-Pacheco J."/>
            <person name="Jiang X."/>
            <person name="Kearney S.M."/>
            <person name="Perrotta A.R."/>
            <person name="Berdy B."/>
            <person name="Zhao S."/>
            <person name="Lieberman T.D."/>
            <person name="Swanson P.K."/>
            <person name="Smith M."/>
            <person name="Roesemann S."/>
            <person name="Alexander J.E."/>
            <person name="Rich S.A."/>
            <person name="Livny J."/>
            <person name="Vlamakis H."/>
            <person name="Clish C."/>
            <person name="Bullock K."/>
            <person name="Deik A."/>
            <person name="Scott J."/>
            <person name="Pierce K.A."/>
            <person name="Xavier R.J."/>
            <person name="Alm E.J."/>
        </authorList>
    </citation>
    <scope>NUCLEOTIDE SEQUENCE [LARGE SCALE GENOMIC DNA]</scope>
    <source>
        <strain evidence="5 7">BIOML-A4</strain>
        <strain evidence="6 8">BIOML-A5</strain>
    </source>
</reference>
<comment type="catalytic activity">
    <reaction evidence="3">
        <text>uridine + phosphate = alpha-D-ribose 1-phosphate + uracil</text>
        <dbReference type="Rhea" id="RHEA:24388"/>
        <dbReference type="ChEBI" id="CHEBI:16704"/>
        <dbReference type="ChEBI" id="CHEBI:17568"/>
        <dbReference type="ChEBI" id="CHEBI:43474"/>
        <dbReference type="ChEBI" id="CHEBI:57720"/>
        <dbReference type="EC" id="2.4.2.3"/>
    </reaction>
</comment>
<evidence type="ECO:0000313" key="6">
    <source>
        <dbReference type="EMBL" id="MSC31716.1"/>
    </source>
</evidence>
<dbReference type="EMBL" id="WKPJ01000001">
    <property type="protein sequence ID" value="MSA87920.1"/>
    <property type="molecule type" value="Genomic_DNA"/>
</dbReference>
<evidence type="ECO:0000256" key="3">
    <source>
        <dbReference type="ARBA" id="ARBA00048447"/>
    </source>
</evidence>
<keyword evidence="8" id="KW-1185">Reference proteome</keyword>
<sequence length="264" mass="29018">MNTWFDPADFSRPVITAQRHVTSRHGSAVPITLPPVGVLFEMGRALDQLTQDFTTEVIADRLPCFLDNPPCLRLKDHPQVCFTKGGYGAPAAVDTLETLLALGEKKVIIAGLCGVFDPRVQVGDVVIPTRIHSEEGTSRHYALDATWAFAHPELCAKLREAMRKTLEVKAFDTVTTDAVYRQTLNKEAYWRSLGCVGVDMEASALLQVCACYHVPAAAALLASDGHPLSESEGDWDWGSVDFAAVRRQYIHQIVEASVQLAQRD</sequence>
<dbReference type="EC" id="2.4.2.3" evidence="1"/>
<dbReference type="PANTHER" id="PTHR43691:SF11">
    <property type="entry name" value="FI09636P-RELATED"/>
    <property type="match status" value="1"/>
</dbReference>
<evidence type="ECO:0000256" key="2">
    <source>
        <dbReference type="ARBA" id="ARBA00021980"/>
    </source>
</evidence>
<dbReference type="InterPro" id="IPR000845">
    <property type="entry name" value="Nucleoside_phosphorylase_d"/>
</dbReference>
<proteinExistence type="predicted"/>
<dbReference type="Proteomes" id="UP000433575">
    <property type="component" value="Unassembled WGS sequence"/>
</dbReference>
<gene>
    <name evidence="6" type="ORF">GKD88_01070</name>
    <name evidence="5" type="ORF">GKE08_01060</name>
</gene>
<dbReference type="PANTHER" id="PTHR43691">
    <property type="entry name" value="URIDINE PHOSPHORYLASE"/>
    <property type="match status" value="1"/>
</dbReference>
<dbReference type="Gene3D" id="3.40.50.1580">
    <property type="entry name" value="Nucleoside phosphorylase domain"/>
    <property type="match status" value="1"/>
</dbReference>
<dbReference type="GO" id="GO:0006152">
    <property type="term" value="P:purine nucleoside catabolic process"/>
    <property type="evidence" value="ECO:0007669"/>
    <property type="project" value="TreeGrafter"/>
</dbReference>
<organism evidence="5 7">
    <name type="scientific">Holdemania massiliensis</name>
    <dbReference type="NCBI Taxonomy" id="1468449"/>
    <lineage>
        <taxon>Bacteria</taxon>
        <taxon>Bacillati</taxon>
        <taxon>Bacillota</taxon>
        <taxon>Erysipelotrichia</taxon>
        <taxon>Erysipelotrichales</taxon>
        <taxon>Erysipelotrichaceae</taxon>
        <taxon>Holdemania</taxon>
    </lineage>
</organism>
<dbReference type="EMBL" id="WKPI01000001">
    <property type="protein sequence ID" value="MSC31716.1"/>
    <property type="molecule type" value="Genomic_DNA"/>
</dbReference>
<dbReference type="GO" id="GO:0005829">
    <property type="term" value="C:cytosol"/>
    <property type="evidence" value="ECO:0007669"/>
    <property type="project" value="TreeGrafter"/>
</dbReference>
<name>A0A6N7S2M1_9FIRM</name>
<accession>A0A6N7S2M1</accession>
<evidence type="ECO:0000313" key="7">
    <source>
        <dbReference type="Proteomes" id="UP000433575"/>
    </source>
</evidence>
<dbReference type="OrthoDB" id="7945729at2"/>
<evidence type="ECO:0000313" key="8">
    <source>
        <dbReference type="Proteomes" id="UP000480929"/>
    </source>
</evidence>
<dbReference type="GO" id="GO:0004731">
    <property type="term" value="F:purine-nucleoside phosphorylase activity"/>
    <property type="evidence" value="ECO:0007669"/>
    <property type="project" value="TreeGrafter"/>
</dbReference>
<dbReference type="CDD" id="cd09007">
    <property type="entry name" value="NP-I_spr0068"/>
    <property type="match status" value="1"/>
</dbReference>
<dbReference type="SUPFAM" id="SSF53167">
    <property type="entry name" value="Purine and uridine phosphorylases"/>
    <property type="match status" value="1"/>
</dbReference>
<comment type="caution">
    <text evidence="5">The sequence shown here is derived from an EMBL/GenBank/DDBJ whole genome shotgun (WGS) entry which is preliminary data.</text>
</comment>
<dbReference type="AlphaFoldDB" id="A0A6N7S2M1"/>